<keyword evidence="2 8" id="KW-0812">Transmembrane</keyword>
<evidence type="ECO:0000313" key="10">
    <source>
        <dbReference type="EMBL" id="BAF95831.1"/>
    </source>
</evidence>
<feature type="transmembrane region" description="Helical" evidence="8">
    <location>
        <begin position="6"/>
        <end position="26"/>
    </location>
</feature>
<dbReference type="Gene3D" id="1.20.1070.10">
    <property type="entry name" value="Rhodopsin 7-helix transmembrane proteins"/>
    <property type="match status" value="1"/>
</dbReference>
<feature type="transmembrane region" description="Helical" evidence="8">
    <location>
        <begin position="38"/>
        <end position="57"/>
    </location>
</feature>
<evidence type="ECO:0000256" key="8">
    <source>
        <dbReference type="SAM" id="Phobius"/>
    </source>
</evidence>
<dbReference type="InterPro" id="IPR000276">
    <property type="entry name" value="GPCR_Rhodpsn"/>
</dbReference>
<evidence type="ECO:0000256" key="2">
    <source>
        <dbReference type="ARBA" id="ARBA00022692"/>
    </source>
</evidence>
<feature type="transmembrane region" description="Helical" evidence="8">
    <location>
        <begin position="168"/>
        <end position="187"/>
    </location>
</feature>
<feature type="transmembrane region" description="Helical" evidence="8">
    <location>
        <begin position="222"/>
        <end position="239"/>
    </location>
</feature>
<keyword evidence="4" id="KW-0297">G-protein coupled receptor</keyword>
<dbReference type="PROSITE" id="PS50262">
    <property type="entry name" value="G_PROTEIN_RECEP_F1_2"/>
    <property type="match status" value="1"/>
</dbReference>
<keyword evidence="5 8" id="KW-0472">Membrane</keyword>
<keyword evidence="3 8" id="KW-1133">Transmembrane helix</keyword>
<feature type="transmembrane region" description="Helical" evidence="8">
    <location>
        <begin position="77"/>
        <end position="95"/>
    </location>
</feature>
<evidence type="ECO:0000256" key="7">
    <source>
        <dbReference type="ARBA" id="ARBA00023224"/>
    </source>
</evidence>
<evidence type="ECO:0000256" key="1">
    <source>
        <dbReference type="ARBA" id="ARBA00004141"/>
    </source>
</evidence>
<dbReference type="SUPFAM" id="SSF81321">
    <property type="entry name" value="Family A G protein-coupled receptor-like"/>
    <property type="match status" value="1"/>
</dbReference>
<gene>
    <name evidence="10" type="primary">CropD</name>
</gene>
<dbReference type="PANTHER" id="PTHR24240">
    <property type="entry name" value="OPSIN"/>
    <property type="match status" value="1"/>
</dbReference>
<feature type="domain" description="G-protein coupled receptors family 1 profile" evidence="9">
    <location>
        <begin position="19"/>
        <end position="275"/>
    </location>
</feature>
<evidence type="ECO:0000256" key="3">
    <source>
        <dbReference type="ARBA" id="ARBA00022989"/>
    </source>
</evidence>
<feature type="transmembrane region" description="Helical" evidence="8">
    <location>
        <begin position="259"/>
        <end position="278"/>
    </location>
</feature>
<sequence>MDAVIGSLVLLYLIASVILNILVIVAVLKKGNHTFKDILVISLSCSLLSEIGFGFAWEGYGRFIDDSSLELCKFAGFGATFSAFISILQLMGLAFERYVSIIHPVTAHSHFKGYTLAMLFVIPSWAFCIIWASLPFYGWGEYMREAVHSYRCSVVGTGKSYDAKSYNYSLLILFFLAPVLISTYLLVRVHMELVKTRKRAGERSTGTTSITSRIWKYERQHFFLTCFVIILFFLTWTPYALSAGWYTFFDSNPDHVVNYSALFAKSGLVTNPIIYVLFNKELRKTLKRKILERKPLITTDIQLDSITH</sequence>
<evidence type="ECO:0000256" key="4">
    <source>
        <dbReference type="ARBA" id="ARBA00023040"/>
    </source>
</evidence>
<organism evidence="10">
    <name type="scientific">Cladonema radiatum</name>
    <dbReference type="NCBI Taxonomy" id="264074"/>
    <lineage>
        <taxon>Eukaryota</taxon>
        <taxon>Metazoa</taxon>
        <taxon>Cnidaria</taxon>
        <taxon>Hydrozoa</taxon>
        <taxon>Hydroidolina</taxon>
        <taxon>Anthoathecata</taxon>
        <taxon>Capitata</taxon>
        <taxon>Cladonematidae</taxon>
        <taxon>Cladonema</taxon>
    </lineage>
</organism>
<dbReference type="Pfam" id="PF00001">
    <property type="entry name" value="7tm_1"/>
    <property type="match status" value="1"/>
</dbReference>
<feature type="transmembrane region" description="Helical" evidence="8">
    <location>
        <begin position="116"/>
        <end position="134"/>
    </location>
</feature>
<protein>
    <submittedName>
        <fullName evidence="10">Opsin</fullName>
    </submittedName>
</protein>
<dbReference type="EMBL" id="AB332422">
    <property type="protein sequence ID" value="BAF95831.1"/>
    <property type="molecule type" value="mRNA"/>
</dbReference>
<evidence type="ECO:0000256" key="5">
    <source>
        <dbReference type="ARBA" id="ARBA00023136"/>
    </source>
</evidence>
<proteinExistence type="evidence at transcript level"/>
<evidence type="ECO:0000259" key="9">
    <source>
        <dbReference type="PROSITE" id="PS50262"/>
    </source>
</evidence>
<dbReference type="AlphaFoldDB" id="A9CR34"/>
<keyword evidence="6" id="KW-0675">Receptor</keyword>
<dbReference type="InterPro" id="IPR050125">
    <property type="entry name" value="GPCR_opsins"/>
</dbReference>
<keyword evidence="7" id="KW-0807">Transducer</keyword>
<dbReference type="GO" id="GO:0004930">
    <property type="term" value="F:G protein-coupled receptor activity"/>
    <property type="evidence" value="ECO:0007669"/>
    <property type="project" value="UniProtKB-KW"/>
</dbReference>
<dbReference type="GO" id="GO:0016020">
    <property type="term" value="C:membrane"/>
    <property type="evidence" value="ECO:0007669"/>
    <property type="project" value="UniProtKB-SubCell"/>
</dbReference>
<dbReference type="CDD" id="cd14969">
    <property type="entry name" value="7tmA_Opsins_type2_animals"/>
    <property type="match status" value="1"/>
</dbReference>
<comment type="subcellular location">
    <subcellularLocation>
        <location evidence="1">Membrane</location>
        <topology evidence="1">Multi-pass membrane protein</topology>
    </subcellularLocation>
</comment>
<reference evidence="10" key="1">
    <citation type="journal article" date="2008" name="Curr. Biol.">
        <title>Evolution and functional diversity of jellyfish opsins.</title>
        <authorList>
            <person name="Suga H."/>
            <person name="Schmid V."/>
            <person name="Gehring W.J."/>
        </authorList>
    </citation>
    <scope>NUCLEOTIDE SEQUENCE</scope>
</reference>
<dbReference type="PRINTS" id="PR00237">
    <property type="entry name" value="GPCRRHODOPSN"/>
</dbReference>
<dbReference type="InterPro" id="IPR017452">
    <property type="entry name" value="GPCR_Rhodpsn_7TM"/>
</dbReference>
<name>A9CR34_9CNID</name>
<accession>A9CR34</accession>
<evidence type="ECO:0000256" key="6">
    <source>
        <dbReference type="ARBA" id="ARBA00023170"/>
    </source>
</evidence>